<dbReference type="KEGG" id="arf:AR1Y2_1147"/>
<proteinExistence type="predicted"/>
<sequence>MEKYNQQRCSCGQPAPFEMERSCGNRSKMRRNDHMGHRHDGVDSMPIAMAYVPWQHWDQVFCPEEGLACGTIFPELKKPFYGKAGCRR</sequence>
<feature type="region of interest" description="Disordered" evidence="1">
    <location>
        <begin position="1"/>
        <end position="40"/>
    </location>
</feature>
<dbReference type="InterPro" id="IPR020256">
    <property type="entry name" value="Spore_coat_CotJA"/>
</dbReference>
<evidence type="ECO:0000256" key="1">
    <source>
        <dbReference type="SAM" id="MobiDB-lite"/>
    </source>
</evidence>
<keyword evidence="3" id="KW-1185">Reference proteome</keyword>
<gene>
    <name evidence="2" type="ORF">AR1Y2_1147</name>
</gene>
<evidence type="ECO:0008006" key="4">
    <source>
        <dbReference type="Google" id="ProtNLM"/>
    </source>
</evidence>
<evidence type="ECO:0000313" key="2">
    <source>
        <dbReference type="EMBL" id="QCP34601.1"/>
    </source>
</evidence>
<feature type="compositionally biased region" description="Basic and acidic residues" evidence="1">
    <location>
        <begin position="30"/>
        <end position="40"/>
    </location>
</feature>
<evidence type="ECO:0000313" key="3">
    <source>
        <dbReference type="Proteomes" id="UP000298653"/>
    </source>
</evidence>
<reference evidence="2 3" key="1">
    <citation type="submission" date="2019-05" db="EMBL/GenBank/DDBJ databases">
        <title>Complete genome sequencing of Anaerostipes rhamnosivorans.</title>
        <authorList>
            <person name="Bui T.P.N."/>
            <person name="de Vos W.M."/>
        </authorList>
    </citation>
    <scope>NUCLEOTIDE SEQUENCE [LARGE SCALE GENOMIC DNA]</scope>
    <source>
        <strain evidence="2 3">1y2</strain>
    </source>
</reference>
<protein>
    <recommendedName>
        <fullName evidence="4">Spore coat associated protein CotJA</fullName>
    </recommendedName>
</protein>
<dbReference type="AlphaFoldDB" id="A0A4P8ID15"/>
<dbReference type="EMBL" id="CP040058">
    <property type="protein sequence ID" value="QCP34601.1"/>
    <property type="molecule type" value="Genomic_DNA"/>
</dbReference>
<dbReference type="Pfam" id="PF11007">
    <property type="entry name" value="CotJA"/>
    <property type="match status" value="1"/>
</dbReference>
<dbReference type="Proteomes" id="UP000298653">
    <property type="component" value="Chromosome"/>
</dbReference>
<accession>A0A4P8ID15</accession>
<name>A0A4P8ID15_9FIRM</name>
<feature type="compositionally biased region" description="Polar residues" evidence="1">
    <location>
        <begin position="1"/>
        <end position="10"/>
    </location>
</feature>
<organism evidence="2 3">
    <name type="scientific">Anaerostipes rhamnosivorans</name>
    <dbReference type="NCBI Taxonomy" id="1229621"/>
    <lineage>
        <taxon>Bacteria</taxon>
        <taxon>Bacillati</taxon>
        <taxon>Bacillota</taxon>
        <taxon>Clostridia</taxon>
        <taxon>Lachnospirales</taxon>
        <taxon>Lachnospiraceae</taxon>
        <taxon>Anaerostipes</taxon>
    </lineage>
</organism>
<dbReference type="RefSeq" id="WP_243118871.1">
    <property type="nucleotide sequence ID" value="NZ_CP040058.1"/>
</dbReference>